<accession>A0ABU7ABY7</accession>
<dbReference type="EMBL" id="JAHUTI010010241">
    <property type="protein sequence ID" value="MED6235198.1"/>
    <property type="molecule type" value="Genomic_DNA"/>
</dbReference>
<organism evidence="2 3">
    <name type="scientific">Ataeniobius toweri</name>
    <dbReference type="NCBI Taxonomy" id="208326"/>
    <lineage>
        <taxon>Eukaryota</taxon>
        <taxon>Metazoa</taxon>
        <taxon>Chordata</taxon>
        <taxon>Craniata</taxon>
        <taxon>Vertebrata</taxon>
        <taxon>Euteleostomi</taxon>
        <taxon>Actinopterygii</taxon>
        <taxon>Neopterygii</taxon>
        <taxon>Teleostei</taxon>
        <taxon>Neoteleostei</taxon>
        <taxon>Acanthomorphata</taxon>
        <taxon>Ovalentaria</taxon>
        <taxon>Atherinomorphae</taxon>
        <taxon>Cyprinodontiformes</taxon>
        <taxon>Goodeidae</taxon>
        <taxon>Ataeniobius</taxon>
    </lineage>
</organism>
<keyword evidence="1" id="KW-0472">Membrane</keyword>
<feature type="transmembrane region" description="Helical" evidence="1">
    <location>
        <begin position="42"/>
        <end position="63"/>
    </location>
</feature>
<name>A0ABU7ABY7_9TELE</name>
<keyword evidence="1" id="KW-0812">Transmembrane</keyword>
<comment type="caution">
    <text evidence="2">The sequence shown here is derived from an EMBL/GenBank/DDBJ whole genome shotgun (WGS) entry which is preliminary data.</text>
</comment>
<proteinExistence type="predicted"/>
<evidence type="ECO:0000313" key="2">
    <source>
        <dbReference type="EMBL" id="MED6235198.1"/>
    </source>
</evidence>
<evidence type="ECO:0000256" key="1">
    <source>
        <dbReference type="SAM" id="Phobius"/>
    </source>
</evidence>
<gene>
    <name evidence="2" type="ORF">ATANTOWER_019368</name>
</gene>
<reference evidence="2 3" key="1">
    <citation type="submission" date="2021-07" db="EMBL/GenBank/DDBJ databases">
        <authorList>
            <person name="Palmer J.M."/>
        </authorList>
    </citation>
    <scope>NUCLEOTIDE SEQUENCE [LARGE SCALE GENOMIC DNA]</scope>
    <source>
        <strain evidence="2 3">AT_MEX2019</strain>
        <tissue evidence="2">Muscle</tissue>
    </source>
</reference>
<keyword evidence="3" id="KW-1185">Reference proteome</keyword>
<sequence>MQTNTYNIYSFISQECAVQTLIWCLLLFCFSTESKAVYKRQVLSITSIAMAISLLGTLCMALYCFNKYDNEHRNKHVLQPISNVISVRGRIECGPLFILWVSHKQQ</sequence>
<protein>
    <submittedName>
        <fullName evidence="2">Uncharacterized protein</fullName>
    </submittedName>
</protein>
<dbReference type="Proteomes" id="UP001345963">
    <property type="component" value="Unassembled WGS sequence"/>
</dbReference>
<keyword evidence="1" id="KW-1133">Transmembrane helix</keyword>
<evidence type="ECO:0000313" key="3">
    <source>
        <dbReference type="Proteomes" id="UP001345963"/>
    </source>
</evidence>
<feature type="transmembrane region" description="Helical" evidence="1">
    <location>
        <begin position="6"/>
        <end position="30"/>
    </location>
</feature>